<evidence type="ECO:0000259" key="8">
    <source>
        <dbReference type="SMART" id="SM00479"/>
    </source>
</evidence>
<evidence type="ECO:0000256" key="5">
    <source>
        <dbReference type="ARBA" id="ARBA00022839"/>
    </source>
</evidence>
<dbReference type="InterPro" id="IPR036397">
    <property type="entry name" value="RNaseH_sf"/>
</dbReference>
<feature type="domain" description="Exonuclease" evidence="8">
    <location>
        <begin position="568"/>
        <end position="733"/>
    </location>
</feature>
<dbReference type="Gene3D" id="3.40.1350.10">
    <property type="match status" value="1"/>
</dbReference>
<dbReference type="InterPro" id="IPR049125">
    <property type="entry name" value="FAN1-like_WH"/>
</dbReference>
<dbReference type="EC" id="2.7.7.7" evidence="2"/>
<comment type="caution">
    <text evidence="10">The sequence shown here is derived from an EMBL/GenBank/DDBJ whole genome shotgun (WGS) entry which is preliminary data.</text>
</comment>
<dbReference type="Pfam" id="PF00929">
    <property type="entry name" value="RNase_T"/>
    <property type="match status" value="1"/>
</dbReference>
<dbReference type="Proteomes" id="UP001595897">
    <property type="component" value="Unassembled WGS sequence"/>
</dbReference>
<dbReference type="PANTHER" id="PTHR30231:SF41">
    <property type="entry name" value="DNA POLYMERASE III SUBUNIT EPSILON"/>
    <property type="match status" value="1"/>
</dbReference>
<gene>
    <name evidence="10" type="ORF">ACFO4O_00945</name>
</gene>
<dbReference type="InterPro" id="IPR014883">
    <property type="entry name" value="VRR_NUC"/>
</dbReference>
<keyword evidence="5 10" id="KW-0269">Exonuclease</keyword>
<evidence type="ECO:0000256" key="3">
    <source>
        <dbReference type="ARBA" id="ARBA00022722"/>
    </source>
</evidence>
<proteinExistence type="predicted"/>
<feature type="compositionally biased region" description="Low complexity" evidence="7">
    <location>
        <begin position="364"/>
        <end position="382"/>
    </location>
</feature>
<evidence type="ECO:0000256" key="6">
    <source>
        <dbReference type="ARBA" id="ARBA00049244"/>
    </source>
</evidence>
<sequence length="737" mass="84889">MRQLPTYYYLTHFHEFLSFVEGPCADLLHSQHTEFLRAFHNASKDEQCALVRCINRKHTAVKISSLRFAELPNIKSLIEQLIQRGWLAHPQAQDMDDWLACLTKDELFEVYQCCADANAPTVNKSAAKSVLFDACSSISAQSLLKCEARLDYVIRLTDPIIDYFLFLYFGNTKSRLNQFSLRDLGIMNTREERAQMQSRFDCKEAALSSFLLSKYLSKVRRHPLGNEDSIRELLLNIPEVQGIQAQDKYNNIVFELAKALLEFDTQHALDLLLKTDSPLAQEKWCREAYKAGHTSAVKSQLEAIIDNPLSDGLLHFAEDFLARKFKQKRTSVLTDMLREGNQHLYLDEIYKGSVERGVVAHYQQQNTHQQKMHQQNEQQQNEHPQKKQAFRTENVLWRSLFGLVFWQELFEIPGLGLATQFDFMPTCLKQNTFFESAEQAINDKLAQFNSADALMQLLSKQAARYYGKGQGIFHWRSNLLELLGVFVKTAPMSGIKTQLLRMAKDWQSCHDGFPDIMVLEQGKLHFEEIKSEGDVLRRNQLACIKSLRDSGFDVRITTVDFIIDPNQTYVVVDIETTGGRAAQHKITEIGMVKMRCGEIIDRWQSLINPQRRIPANITALTGIDDTMVQDAPIFAELAEQIDAFTEGCIFVAHNVNFDYGFIKEEFSRIERFWRRPKLCTVQQMRRYYKGLPSYSLANLTRHFDIGMQRHHRAMSDAVAASELLKLINEKRFTTSAE</sequence>
<reference evidence="11" key="1">
    <citation type="journal article" date="2019" name="Int. J. Syst. Evol. Microbiol.">
        <title>The Global Catalogue of Microorganisms (GCM) 10K type strain sequencing project: providing services to taxonomists for standard genome sequencing and annotation.</title>
        <authorList>
            <consortium name="The Broad Institute Genomics Platform"/>
            <consortium name="The Broad Institute Genome Sequencing Center for Infectious Disease"/>
            <person name="Wu L."/>
            <person name="Ma J."/>
        </authorList>
    </citation>
    <scope>NUCLEOTIDE SEQUENCE [LARGE SCALE GENOMIC DNA]</scope>
    <source>
        <strain evidence="11">KACC 12507</strain>
    </source>
</reference>
<dbReference type="CDD" id="cd06127">
    <property type="entry name" value="DEDDh"/>
    <property type="match status" value="1"/>
</dbReference>
<dbReference type="SMART" id="SM00479">
    <property type="entry name" value="EXOIII"/>
    <property type="match status" value="1"/>
</dbReference>
<comment type="cofactor">
    <cofactor evidence="1">
        <name>Mg(2+)</name>
        <dbReference type="ChEBI" id="CHEBI:18420"/>
    </cofactor>
</comment>
<dbReference type="SMART" id="SM00990">
    <property type="entry name" value="VRR_NUC"/>
    <property type="match status" value="1"/>
</dbReference>
<dbReference type="InterPro" id="IPR013520">
    <property type="entry name" value="Ribonucl_H"/>
</dbReference>
<evidence type="ECO:0000256" key="4">
    <source>
        <dbReference type="ARBA" id="ARBA00022801"/>
    </source>
</evidence>
<dbReference type="NCBIfam" id="TIGR00573">
    <property type="entry name" value="dnaq"/>
    <property type="match status" value="1"/>
</dbReference>
<dbReference type="InterPro" id="IPR012337">
    <property type="entry name" value="RNaseH-like_sf"/>
</dbReference>
<keyword evidence="3" id="KW-0540">Nuclease</keyword>
<evidence type="ECO:0000256" key="1">
    <source>
        <dbReference type="ARBA" id="ARBA00001946"/>
    </source>
</evidence>
<dbReference type="SUPFAM" id="SSF53098">
    <property type="entry name" value="Ribonuclease H-like"/>
    <property type="match status" value="1"/>
</dbReference>
<keyword evidence="4" id="KW-0378">Hydrolase</keyword>
<keyword evidence="11" id="KW-1185">Reference proteome</keyword>
<dbReference type="Pfam" id="PF21315">
    <property type="entry name" value="FAN1_HTH"/>
    <property type="match status" value="1"/>
</dbReference>
<protein>
    <recommendedName>
        <fullName evidence="2">DNA-directed DNA polymerase</fullName>
        <ecNumber evidence="2">2.7.7.7</ecNumber>
    </recommendedName>
</protein>
<comment type="catalytic activity">
    <reaction evidence="6">
        <text>DNA(n) + a 2'-deoxyribonucleoside 5'-triphosphate = DNA(n+1) + diphosphate</text>
        <dbReference type="Rhea" id="RHEA:22508"/>
        <dbReference type="Rhea" id="RHEA-COMP:17339"/>
        <dbReference type="Rhea" id="RHEA-COMP:17340"/>
        <dbReference type="ChEBI" id="CHEBI:33019"/>
        <dbReference type="ChEBI" id="CHEBI:61560"/>
        <dbReference type="ChEBI" id="CHEBI:173112"/>
        <dbReference type="EC" id="2.7.7.7"/>
    </reaction>
</comment>
<accession>A0ABV9LQE2</accession>
<dbReference type="Gene3D" id="3.30.420.10">
    <property type="entry name" value="Ribonuclease H-like superfamily/Ribonuclease H"/>
    <property type="match status" value="1"/>
</dbReference>
<dbReference type="InterPro" id="IPR006054">
    <property type="entry name" value="DnaQ"/>
</dbReference>
<feature type="region of interest" description="Disordered" evidence="7">
    <location>
        <begin position="364"/>
        <end position="388"/>
    </location>
</feature>
<evidence type="ECO:0000259" key="9">
    <source>
        <dbReference type="SMART" id="SM00990"/>
    </source>
</evidence>
<organism evidence="10 11">
    <name type="scientific">Glaciecola siphonariae</name>
    <dbReference type="NCBI Taxonomy" id="521012"/>
    <lineage>
        <taxon>Bacteria</taxon>
        <taxon>Pseudomonadati</taxon>
        <taxon>Pseudomonadota</taxon>
        <taxon>Gammaproteobacteria</taxon>
        <taxon>Alteromonadales</taxon>
        <taxon>Alteromonadaceae</taxon>
        <taxon>Glaciecola</taxon>
    </lineage>
</organism>
<dbReference type="GO" id="GO:0004527">
    <property type="term" value="F:exonuclease activity"/>
    <property type="evidence" value="ECO:0007669"/>
    <property type="project" value="UniProtKB-KW"/>
</dbReference>
<feature type="domain" description="VRR-NUC" evidence="9">
    <location>
        <begin position="463"/>
        <end position="561"/>
    </location>
</feature>
<evidence type="ECO:0000313" key="10">
    <source>
        <dbReference type="EMBL" id="MFC4698726.1"/>
    </source>
</evidence>
<dbReference type="EMBL" id="JBHSGU010000001">
    <property type="protein sequence ID" value="MFC4698726.1"/>
    <property type="molecule type" value="Genomic_DNA"/>
</dbReference>
<name>A0ABV9LQE2_9ALTE</name>
<dbReference type="PANTHER" id="PTHR30231">
    <property type="entry name" value="DNA POLYMERASE III SUBUNIT EPSILON"/>
    <property type="match status" value="1"/>
</dbReference>
<dbReference type="RefSeq" id="WP_382405365.1">
    <property type="nucleotide sequence ID" value="NZ_JBHSGU010000001.1"/>
</dbReference>
<dbReference type="Pfam" id="PF08774">
    <property type="entry name" value="VRR_NUC"/>
    <property type="match status" value="1"/>
</dbReference>
<evidence type="ECO:0000256" key="2">
    <source>
        <dbReference type="ARBA" id="ARBA00012417"/>
    </source>
</evidence>
<dbReference type="InterPro" id="IPR011856">
    <property type="entry name" value="tRNA_endonuc-like_dom_sf"/>
</dbReference>
<evidence type="ECO:0000256" key="7">
    <source>
        <dbReference type="SAM" id="MobiDB-lite"/>
    </source>
</evidence>
<evidence type="ECO:0000313" key="11">
    <source>
        <dbReference type="Proteomes" id="UP001595897"/>
    </source>
</evidence>